<evidence type="ECO:0000256" key="7">
    <source>
        <dbReference type="HAMAP-Rule" id="MF_01315"/>
    </source>
</evidence>
<dbReference type="Gene3D" id="4.10.910.10">
    <property type="entry name" value="30s ribosomal protein s13, domain 2"/>
    <property type="match status" value="1"/>
</dbReference>
<dbReference type="GO" id="GO:0000049">
    <property type="term" value="F:tRNA binding"/>
    <property type="evidence" value="ECO:0007669"/>
    <property type="project" value="UniProtKB-UniRule"/>
</dbReference>
<dbReference type="STRING" id="1801672.A2896_02720"/>
<dbReference type="Proteomes" id="UP000178647">
    <property type="component" value="Unassembled WGS sequence"/>
</dbReference>
<evidence type="ECO:0000256" key="3">
    <source>
        <dbReference type="ARBA" id="ARBA00022884"/>
    </source>
</evidence>
<comment type="function">
    <text evidence="7">Located at the top of the head of the 30S subunit, it contacts several helices of the 16S rRNA. In the 70S ribosome it contacts the 23S rRNA (bridge B1a) and protein L5 of the 50S subunit (bridge B1b), connecting the 2 subunits; these bridges are implicated in subunit movement. Contacts the tRNAs in the A and P-sites.</text>
</comment>
<dbReference type="GO" id="GO:0003735">
    <property type="term" value="F:structural constituent of ribosome"/>
    <property type="evidence" value="ECO:0007669"/>
    <property type="project" value="InterPro"/>
</dbReference>
<accession>A0A1G2EG60</accession>
<reference evidence="9 10" key="1">
    <citation type="journal article" date="2016" name="Nat. Commun.">
        <title>Thousands of microbial genomes shed light on interconnected biogeochemical processes in an aquifer system.</title>
        <authorList>
            <person name="Anantharaman K."/>
            <person name="Brown C.T."/>
            <person name="Hug L.A."/>
            <person name="Sharon I."/>
            <person name="Castelle C.J."/>
            <person name="Probst A.J."/>
            <person name="Thomas B.C."/>
            <person name="Singh A."/>
            <person name="Wilkins M.J."/>
            <person name="Karaoz U."/>
            <person name="Brodie E.L."/>
            <person name="Williams K.H."/>
            <person name="Hubbard S.S."/>
            <person name="Banfield J.F."/>
        </authorList>
    </citation>
    <scope>NUCLEOTIDE SEQUENCE [LARGE SCALE GENOMIC DNA]</scope>
</reference>
<dbReference type="Pfam" id="PF00416">
    <property type="entry name" value="Ribosomal_S13"/>
    <property type="match status" value="1"/>
</dbReference>
<organism evidence="9 10">
    <name type="scientific">Candidatus Nealsonbacteria bacterium RIFCSPLOWO2_01_FULL_43_32</name>
    <dbReference type="NCBI Taxonomy" id="1801672"/>
    <lineage>
        <taxon>Bacteria</taxon>
        <taxon>Candidatus Nealsoniibacteriota</taxon>
    </lineage>
</organism>
<dbReference type="PROSITE" id="PS50159">
    <property type="entry name" value="RIBOSOMAL_S13_2"/>
    <property type="match status" value="1"/>
</dbReference>
<evidence type="ECO:0000313" key="10">
    <source>
        <dbReference type="Proteomes" id="UP000178647"/>
    </source>
</evidence>
<dbReference type="GO" id="GO:0019843">
    <property type="term" value="F:rRNA binding"/>
    <property type="evidence" value="ECO:0007669"/>
    <property type="project" value="UniProtKB-UniRule"/>
</dbReference>
<evidence type="ECO:0000256" key="8">
    <source>
        <dbReference type="RuleBase" id="RU003830"/>
    </source>
</evidence>
<comment type="caution">
    <text evidence="9">The sequence shown here is derived from an EMBL/GenBank/DDBJ whole genome shotgun (WGS) entry which is preliminary data.</text>
</comment>
<keyword evidence="4 7" id="KW-0689">Ribosomal protein</keyword>
<dbReference type="GO" id="GO:0006412">
    <property type="term" value="P:translation"/>
    <property type="evidence" value="ECO:0007669"/>
    <property type="project" value="UniProtKB-UniRule"/>
</dbReference>
<evidence type="ECO:0000256" key="1">
    <source>
        <dbReference type="ARBA" id="ARBA00008080"/>
    </source>
</evidence>
<keyword evidence="5 7" id="KW-0687">Ribonucleoprotein</keyword>
<dbReference type="SUPFAM" id="SSF46946">
    <property type="entry name" value="S13-like H2TH domain"/>
    <property type="match status" value="1"/>
</dbReference>
<comment type="similarity">
    <text evidence="1 7 8">Belongs to the universal ribosomal protein uS13 family.</text>
</comment>
<evidence type="ECO:0000256" key="2">
    <source>
        <dbReference type="ARBA" id="ARBA00022730"/>
    </source>
</evidence>
<dbReference type="PROSITE" id="PS00646">
    <property type="entry name" value="RIBOSOMAL_S13_1"/>
    <property type="match status" value="1"/>
</dbReference>
<comment type="subunit">
    <text evidence="7">Part of the 30S ribosomal subunit. Forms a loose heterodimer with protein S19. Forms two bridges to the 50S subunit in the 70S ribosome.</text>
</comment>
<dbReference type="InterPro" id="IPR019980">
    <property type="entry name" value="Ribosomal_uS13_bac-type"/>
</dbReference>
<dbReference type="PANTHER" id="PTHR10871:SF1">
    <property type="entry name" value="SMALL RIBOSOMAL SUBUNIT PROTEIN US13M"/>
    <property type="match status" value="1"/>
</dbReference>
<dbReference type="PIRSF" id="PIRSF002134">
    <property type="entry name" value="Ribosomal_S13"/>
    <property type="match status" value="1"/>
</dbReference>
<dbReference type="EMBL" id="MHMH01000006">
    <property type="protein sequence ID" value="OGZ24765.1"/>
    <property type="molecule type" value="Genomic_DNA"/>
</dbReference>
<keyword evidence="7" id="KW-0820">tRNA-binding</keyword>
<dbReference type="InterPro" id="IPR001892">
    <property type="entry name" value="Ribosomal_uS13"/>
</dbReference>
<gene>
    <name evidence="7" type="primary">rpsM</name>
    <name evidence="9" type="ORF">A2896_02720</name>
</gene>
<dbReference type="NCBIfam" id="TIGR03631">
    <property type="entry name" value="uS13_bact"/>
    <property type="match status" value="1"/>
</dbReference>
<dbReference type="GO" id="GO:0015935">
    <property type="term" value="C:small ribosomal subunit"/>
    <property type="evidence" value="ECO:0007669"/>
    <property type="project" value="TreeGrafter"/>
</dbReference>
<dbReference type="InterPro" id="IPR018269">
    <property type="entry name" value="Ribosomal_uS13_CS"/>
</dbReference>
<dbReference type="GO" id="GO:0005829">
    <property type="term" value="C:cytosol"/>
    <property type="evidence" value="ECO:0007669"/>
    <property type="project" value="TreeGrafter"/>
</dbReference>
<sequence>MPRIAGVNIPENKQIEIALTYIYGIGRSLSKKVLSETKIDPAAKATQLTPAEINQLKDLIEKTYKIEGDLRRERMMNIKRLKDIGSWRGLRHLKGLPVRGQRTSTNNRTVRGNVRKTVGSGRKPAAEPT</sequence>
<dbReference type="FunFam" id="1.10.8.50:FF:000001">
    <property type="entry name" value="30S ribosomal protein S13"/>
    <property type="match status" value="1"/>
</dbReference>
<dbReference type="InterPro" id="IPR010979">
    <property type="entry name" value="Ribosomal_uS13-like_H2TH"/>
</dbReference>
<evidence type="ECO:0000313" key="9">
    <source>
        <dbReference type="EMBL" id="OGZ24765.1"/>
    </source>
</evidence>
<dbReference type="Gene3D" id="1.10.8.50">
    <property type="match status" value="1"/>
</dbReference>
<name>A0A1G2EG60_9BACT</name>
<dbReference type="PANTHER" id="PTHR10871">
    <property type="entry name" value="30S RIBOSOMAL PROTEIN S13/40S RIBOSOMAL PROTEIN S18"/>
    <property type="match status" value="1"/>
</dbReference>
<keyword evidence="3 7" id="KW-0694">RNA-binding</keyword>
<proteinExistence type="inferred from homology"/>
<evidence type="ECO:0000256" key="6">
    <source>
        <dbReference type="ARBA" id="ARBA00035166"/>
    </source>
</evidence>
<dbReference type="HAMAP" id="MF_01315">
    <property type="entry name" value="Ribosomal_uS13"/>
    <property type="match status" value="1"/>
</dbReference>
<dbReference type="InterPro" id="IPR027437">
    <property type="entry name" value="Rbsml_uS13_C"/>
</dbReference>
<protein>
    <recommendedName>
        <fullName evidence="6 7">Small ribosomal subunit protein uS13</fullName>
    </recommendedName>
</protein>
<evidence type="ECO:0000256" key="4">
    <source>
        <dbReference type="ARBA" id="ARBA00022980"/>
    </source>
</evidence>
<dbReference type="AlphaFoldDB" id="A0A1G2EG60"/>
<evidence type="ECO:0000256" key="5">
    <source>
        <dbReference type="ARBA" id="ARBA00023274"/>
    </source>
</evidence>
<keyword evidence="2 7" id="KW-0699">rRNA-binding</keyword>